<keyword evidence="2" id="KW-1185">Reference proteome</keyword>
<dbReference type="AlphaFoldDB" id="A0A4C1Y4A5"/>
<accession>A0A4C1Y4A5</accession>
<reference evidence="1 2" key="1">
    <citation type="journal article" date="2019" name="Commun. Biol.">
        <title>The bagworm genome reveals a unique fibroin gene that provides high tensile strength.</title>
        <authorList>
            <person name="Kono N."/>
            <person name="Nakamura H."/>
            <person name="Ohtoshi R."/>
            <person name="Tomita M."/>
            <person name="Numata K."/>
            <person name="Arakawa K."/>
        </authorList>
    </citation>
    <scope>NUCLEOTIDE SEQUENCE [LARGE SCALE GENOMIC DNA]</scope>
</reference>
<proteinExistence type="predicted"/>
<organism evidence="1 2">
    <name type="scientific">Eumeta variegata</name>
    <name type="common">Bagworm moth</name>
    <name type="synonym">Eumeta japonica</name>
    <dbReference type="NCBI Taxonomy" id="151549"/>
    <lineage>
        <taxon>Eukaryota</taxon>
        <taxon>Metazoa</taxon>
        <taxon>Ecdysozoa</taxon>
        <taxon>Arthropoda</taxon>
        <taxon>Hexapoda</taxon>
        <taxon>Insecta</taxon>
        <taxon>Pterygota</taxon>
        <taxon>Neoptera</taxon>
        <taxon>Endopterygota</taxon>
        <taxon>Lepidoptera</taxon>
        <taxon>Glossata</taxon>
        <taxon>Ditrysia</taxon>
        <taxon>Tineoidea</taxon>
        <taxon>Psychidae</taxon>
        <taxon>Oiketicinae</taxon>
        <taxon>Eumeta</taxon>
    </lineage>
</organism>
<comment type="caution">
    <text evidence="1">The sequence shown here is derived from an EMBL/GenBank/DDBJ whole genome shotgun (WGS) entry which is preliminary data.</text>
</comment>
<dbReference type="EMBL" id="BGZK01001084">
    <property type="protein sequence ID" value="GBP70728.1"/>
    <property type="molecule type" value="Genomic_DNA"/>
</dbReference>
<gene>
    <name evidence="1" type="ORF">EVAR_51027_1</name>
</gene>
<evidence type="ECO:0000313" key="1">
    <source>
        <dbReference type="EMBL" id="GBP70728.1"/>
    </source>
</evidence>
<name>A0A4C1Y4A5_EUMVA</name>
<protein>
    <submittedName>
        <fullName evidence="1">Uncharacterized protein</fullName>
    </submittedName>
</protein>
<dbReference type="Proteomes" id="UP000299102">
    <property type="component" value="Unassembled WGS sequence"/>
</dbReference>
<evidence type="ECO:0000313" key="2">
    <source>
        <dbReference type="Proteomes" id="UP000299102"/>
    </source>
</evidence>
<sequence length="99" mass="11438">MILGEYFSFILFLKRISINFKRRDKSDAIAGTQTEINKERKHTRFIIGARPHLGSDNPRRVRLTTVDRHSTCLLPTAAPTAYSGRVTRVIGIEYNRYRS</sequence>